<dbReference type="PANTHER" id="PTHR22084">
    <property type="entry name" value="GEX INTERACTING PROTEIN PROTEIN 4"/>
    <property type="match status" value="1"/>
</dbReference>
<feature type="coiled-coil region" evidence="1">
    <location>
        <begin position="166"/>
        <end position="231"/>
    </location>
</feature>
<feature type="compositionally biased region" description="Polar residues" evidence="2">
    <location>
        <begin position="603"/>
        <end position="613"/>
    </location>
</feature>
<proteinExistence type="predicted"/>
<protein>
    <submittedName>
        <fullName evidence="3">Uncharacterized protein</fullName>
    </submittedName>
</protein>
<gene>
    <name evidence="3" type="ORF">CYNAS_LOCUS11244</name>
</gene>
<comment type="caution">
    <text evidence="3">The sequence shown here is derived from an EMBL/GenBank/DDBJ whole genome shotgun (WGS) entry which is preliminary data.</text>
</comment>
<dbReference type="AlphaFoldDB" id="A0AA36GW57"/>
<organism evidence="3 4">
    <name type="scientific">Cylicocyclus nassatus</name>
    <name type="common">Nematode worm</name>
    <dbReference type="NCBI Taxonomy" id="53992"/>
    <lineage>
        <taxon>Eukaryota</taxon>
        <taxon>Metazoa</taxon>
        <taxon>Ecdysozoa</taxon>
        <taxon>Nematoda</taxon>
        <taxon>Chromadorea</taxon>
        <taxon>Rhabditida</taxon>
        <taxon>Rhabditina</taxon>
        <taxon>Rhabditomorpha</taxon>
        <taxon>Strongyloidea</taxon>
        <taxon>Strongylidae</taxon>
        <taxon>Cylicocyclus</taxon>
    </lineage>
</organism>
<feature type="region of interest" description="Disordered" evidence="2">
    <location>
        <begin position="603"/>
        <end position="635"/>
    </location>
</feature>
<feature type="compositionally biased region" description="Polar residues" evidence="2">
    <location>
        <begin position="624"/>
        <end position="635"/>
    </location>
</feature>
<evidence type="ECO:0000313" key="3">
    <source>
        <dbReference type="EMBL" id="CAJ0599261.1"/>
    </source>
</evidence>
<feature type="compositionally biased region" description="Polar residues" evidence="2">
    <location>
        <begin position="776"/>
        <end position="787"/>
    </location>
</feature>
<dbReference type="Proteomes" id="UP001176961">
    <property type="component" value="Unassembled WGS sequence"/>
</dbReference>
<feature type="region of interest" description="Disordered" evidence="2">
    <location>
        <begin position="371"/>
        <end position="402"/>
    </location>
</feature>
<dbReference type="PANTHER" id="PTHR22084:SF1">
    <property type="entry name" value="BZIP DOMAIN-CONTAINING PROTEIN-RELATED"/>
    <property type="match status" value="1"/>
</dbReference>
<evidence type="ECO:0000256" key="1">
    <source>
        <dbReference type="SAM" id="Coils"/>
    </source>
</evidence>
<feature type="region of interest" description="Disordered" evidence="2">
    <location>
        <begin position="82"/>
        <end position="111"/>
    </location>
</feature>
<feature type="compositionally biased region" description="Basic and acidic residues" evidence="2">
    <location>
        <begin position="716"/>
        <end position="755"/>
    </location>
</feature>
<keyword evidence="4" id="KW-1185">Reference proteome</keyword>
<sequence>MNQHPIYITAGSPREDASPHSRILETLTPAEVSSFSQSSLSFHPQTTTYYSPAPTTFHANSSTLFSNDRKNDYLLVSSNIMSSTTSPDLSPQSSLQNRLPELSQSLSTSDNGLLTSSVTMSKEHPAVAQADQMNAFIDTYFVEHEPSTSSQDMDSVHQDHDDFDHVQSIDEELDEMKKKQRAEQMRREKDRKELDELLRDSSEGEIDLQKYREQRSKMRRAEAARSRYQRMSEAERKVYNQRRRLRALGLDPDMPKGAFIDNEAIREHIKMANAKKAEAARLRYHRMTAEEKREYNQRRTESFRKRRLEEEILLSTPAGRISAEALQKAQQIMIRNARKAEAARARYQKMSPEQRKEYNMRRAQAKKMRALSRENRGLGNSNCSQVSGDMGDSSGMSSSFETSHSMSLLDSNELTTAMEQHLNSTSQMSHSADDIFEQMEREVIKRTKQAHMALARQQQQSQTTRYTSSVDQHLIDGDAVLITGDGHIVDDKCYVQPSQLIDEKALHDMLLTGLDANGQPVELRTVDGTLIRGEEQLRAITNGQPFLIHPQPLPITNVEDGKTLTFANAQDQIELAPSSSSMVLEPSNTLYASHEIVIDDMPDSSQSNLRFQPQPQPESLRRAVNTSTGEGSTRGLTVAERNEISKAKRAERARIRYHSMRPELRQQQNAKRAELLRKARQRDEELCHLAETCSLDTLDEETRRAIADAQMRRARRAEQARAKYHRMNSEERRQYNAMRDAQRRQRKRAQEEARRRAQMNEVLATETGLSPASGLSPVTDSISQDSHGLSPGDAEPGQIIYSTFEMYQEPMTRWEQ</sequence>
<reference evidence="3" key="1">
    <citation type="submission" date="2023-07" db="EMBL/GenBank/DDBJ databases">
        <authorList>
            <consortium name="CYATHOMIX"/>
        </authorList>
    </citation>
    <scope>NUCLEOTIDE SEQUENCE</scope>
    <source>
        <strain evidence="3">N/A</strain>
    </source>
</reference>
<feature type="compositionally biased region" description="Low complexity" evidence="2">
    <location>
        <begin position="384"/>
        <end position="402"/>
    </location>
</feature>
<keyword evidence="1" id="KW-0175">Coiled coil</keyword>
<evidence type="ECO:0000256" key="2">
    <source>
        <dbReference type="SAM" id="MobiDB-lite"/>
    </source>
</evidence>
<feature type="region of interest" description="Disordered" evidence="2">
    <location>
        <begin position="710"/>
        <end position="797"/>
    </location>
</feature>
<evidence type="ECO:0000313" key="4">
    <source>
        <dbReference type="Proteomes" id="UP001176961"/>
    </source>
</evidence>
<accession>A0AA36GW57</accession>
<name>A0AA36GW57_CYLNA</name>
<dbReference type="EMBL" id="CATQJL010000223">
    <property type="protein sequence ID" value="CAJ0599261.1"/>
    <property type="molecule type" value="Genomic_DNA"/>
</dbReference>